<protein>
    <submittedName>
        <fullName evidence="1">Uncharacterized protein</fullName>
    </submittedName>
</protein>
<dbReference type="EMBL" id="JAGGMS010000001">
    <property type="protein sequence ID" value="MBP2182721.1"/>
    <property type="molecule type" value="Genomic_DNA"/>
</dbReference>
<reference evidence="1 2" key="1">
    <citation type="submission" date="2021-03" db="EMBL/GenBank/DDBJ databases">
        <title>Sequencing the genomes of 1000 actinobacteria strains.</title>
        <authorList>
            <person name="Klenk H.-P."/>
        </authorList>
    </citation>
    <scope>NUCLEOTIDE SEQUENCE [LARGE SCALE GENOMIC DNA]</scope>
    <source>
        <strain evidence="1 2">DSM 45510</strain>
    </source>
</reference>
<gene>
    <name evidence="1" type="ORF">JOM49_004247</name>
</gene>
<evidence type="ECO:0000313" key="1">
    <source>
        <dbReference type="EMBL" id="MBP2182721.1"/>
    </source>
</evidence>
<keyword evidence="2" id="KW-1185">Reference proteome</keyword>
<comment type="caution">
    <text evidence="1">The sequence shown here is derived from an EMBL/GenBank/DDBJ whole genome shotgun (WGS) entry which is preliminary data.</text>
</comment>
<accession>A0ABS4PTF9</accession>
<evidence type="ECO:0000313" key="2">
    <source>
        <dbReference type="Proteomes" id="UP000741013"/>
    </source>
</evidence>
<organism evidence="1 2">
    <name type="scientific">Amycolatopsis magusensis</name>
    <dbReference type="NCBI Taxonomy" id="882444"/>
    <lineage>
        <taxon>Bacteria</taxon>
        <taxon>Bacillati</taxon>
        <taxon>Actinomycetota</taxon>
        <taxon>Actinomycetes</taxon>
        <taxon>Pseudonocardiales</taxon>
        <taxon>Pseudonocardiaceae</taxon>
        <taxon>Amycolatopsis</taxon>
    </lineage>
</organism>
<sequence>MTAPAPPALSDEGVRIAERNAWIRGNPARLGTPPETFAKLLGDEDWRRTFRDWLVGSTRELPNKDIFGDDRDVIVALYDRLTRAGQRDKKTAALYAQPFEDKFHYFTSDVRWVRRKVGEHAEQLKEEARADGRRLSSREARKQAGAEVRNAVFAGAMLKELGTLDIGVMLLAKLHVEQYRNTAFQLYRGVIEQLENTPWDEQENEDGEVAPYGYKADALMILNESMQPVLNAVAAIQSTSGKLEALGNPATDPEVVAALQGQAAQLSEQLFADFAEFAEAVAGQGRAMTRAVHLVRQWAEWTTRNTIREGWATIHPGLAGALTAIRITSELCQAVGELIPGAHQQVMPFVGGLVELSGTALVEITTYAQAQDVDNQAKYATKAWQTKKDLDPVTRGVVALADGVDKVDDAIATVHTKFARFVGEGVNRGAGLLGAREHVQAHAGDTAARVLQAGMQLQEYKTEMPSTLEGVLVKAAEALLEAGGNQTAAAVPVVGLVVHAKNVVQLGAGYWRAQVQELVRKGHLTEEDEAKVVALITGRDKLRNPYHTMFEWDALQVRPDAGQPRVLLAAVPGAELRIDLDQGEVTSADETLLERRFLAAVRSAAGAGIRLDGNTWAPDWSSAEITLRGPGDMYVEVEAGTTVNGQAYTGRLQVHYEWETNLVDARLVRSDKPVPRNEVEAKLMLWETTKEGGGPITEELLAQTFTGDRVNFSGRQYTLTGPVLVSDATGLDAGWIAFVMKSEGEPTHTVDLTYSTRDGLRVLAVDATDQAPHNPKPAEQADTTPFGKKIRAYAYAAAGEQPPDGPPTADDLVQLLKNTGNHAFTEGGKNYKVMGDPRIVTMDLPRGLVVFEMTLNWGGTARFTYELDAPVRRQVRPMQLDAMAKADWDAALAQIRAEAQERARLEALLAARGRGVAVNLMNGQATR</sequence>
<dbReference type="RefSeq" id="WP_209665990.1">
    <property type="nucleotide sequence ID" value="NZ_JAGGMS010000001.1"/>
</dbReference>
<name>A0ABS4PTF9_9PSEU</name>
<dbReference type="Proteomes" id="UP000741013">
    <property type="component" value="Unassembled WGS sequence"/>
</dbReference>
<proteinExistence type="predicted"/>